<evidence type="ECO:0000256" key="1">
    <source>
        <dbReference type="SAM" id="MobiDB-lite"/>
    </source>
</evidence>
<proteinExistence type="predicted"/>
<keyword evidence="2" id="KW-0812">Transmembrane</keyword>
<dbReference type="Proteomes" id="UP001303046">
    <property type="component" value="Unassembled WGS sequence"/>
</dbReference>
<keyword evidence="2" id="KW-1133">Transmembrane helix</keyword>
<comment type="caution">
    <text evidence="3">The sequence shown here is derived from an EMBL/GenBank/DDBJ whole genome shotgun (WGS) entry which is preliminary data.</text>
</comment>
<keyword evidence="4" id="KW-1185">Reference proteome</keyword>
<evidence type="ECO:0000313" key="4">
    <source>
        <dbReference type="Proteomes" id="UP001303046"/>
    </source>
</evidence>
<reference evidence="3 4" key="1">
    <citation type="submission" date="2023-08" db="EMBL/GenBank/DDBJ databases">
        <title>A Necator americanus chromosomal reference genome.</title>
        <authorList>
            <person name="Ilik V."/>
            <person name="Petrzelkova K.J."/>
            <person name="Pardy F."/>
            <person name="Fuh T."/>
            <person name="Niatou-Singa F.S."/>
            <person name="Gouil Q."/>
            <person name="Baker L."/>
            <person name="Ritchie M.E."/>
            <person name="Jex A.R."/>
            <person name="Gazzola D."/>
            <person name="Li H."/>
            <person name="Toshio Fujiwara R."/>
            <person name="Zhan B."/>
            <person name="Aroian R.V."/>
            <person name="Pafco B."/>
            <person name="Schwarz E.M."/>
        </authorList>
    </citation>
    <scope>NUCLEOTIDE SEQUENCE [LARGE SCALE GENOMIC DNA]</scope>
    <source>
        <strain evidence="3 4">Aroian</strain>
        <tissue evidence="3">Whole animal</tissue>
    </source>
</reference>
<evidence type="ECO:0000256" key="2">
    <source>
        <dbReference type="SAM" id="Phobius"/>
    </source>
</evidence>
<evidence type="ECO:0000313" key="3">
    <source>
        <dbReference type="EMBL" id="KAK6735114.1"/>
    </source>
</evidence>
<feature type="region of interest" description="Disordered" evidence="1">
    <location>
        <begin position="146"/>
        <end position="213"/>
    </location>
</feature>
<gene>
    <name evidence="3" type="primary">Necator_chrII.g6149</name>
    <name evidence="3" type="ORF">RB195_018356</name>
</gene>
<sequence length="213" mass="24480">MTLSNTNILNFSNTVREKIVQWMCYCYWTNNSGYENISWTHNETYFDDVDNSTTDALLVAGLSIIFILLLILAIAVYNEIRETSKNKQAQQNRLKEEDDVFNEFVFQSTDQESSLSPKSLEQAERDRKLYQFDLLQPWQCNIYQERIRSNTTPTTPAKGRAPHQPKGQNRAHPEANCPTTGNSTKLPKAPNEAREMAKKVASDPKMILQKKNV</sequence>
<name>A0ABR1C9E4_NECAM</name>
<feature type="transmembrane region" description="Helical" evidence="2">
    <location>
        <begin position="56"/>
        <end position="77"/>
    </location>
</feature>
<organism evidence="3 4">
    <name type="scientific">Necator americanus</name>
    <name type="common">Human hookworm</name>
    <dbReference type="NCBI Taxonomy" id="51031"/>
    <lineage>
        <taxon>Eukaryota</taxon>
        <taxon>Metazoa</taxon>
        <taxon>Ecdysozoa</taxon>
        <taxon>Nematoda</taxon>
        <taxon>Chromadorea</taxon>
        <taxon>Rhabditida</taxon>
        <taxon>Rhabditina</taxon>
        <taxon>Rhabditomorpha</taxon>
        <taxon>Strongyloidea</taxon>
        <taxon>Ancylostomatidae</taxon>
        <taxon>Bunostominae</taxon>
        <taxon>Necator</taxon>
    </lineage>
</organism>
<dbReference type="EMBL" id="JAVFWL010000002">
    <property type="protein sequence ID" value="KAK6735114.1"/>
    <property type="molecule type" value="Genomic_DNA"/>
</dbReference>
<protein>
    <submittedName>
        <fullName evidence="3">Uncharacterized protein</fullName>
    </submittedName>
</protein>
<keyword evidence="2" id="KW-0472">Membrane</keyword>
<accession>A0ABR1C9E4</accession>
<feature type="compositionally biased region" description="Basic and acidic residues" evidence="1">
    <location>
        <begin position="191"/>
        <end position="202"/>
    </location>
</feature>